<dbReference type="PANTHER" id="PTHR43245">
    <property type="entry name" value="BIFUNCTIONAL POLYMYXIN RESISTANCE PROTEIN ARNA"/>
    <property type="match status" value="1"/>
</dbReference>
<dbReference type="InterPro" id="IPR036291">
    <property type="entry name" value="NAD(P)-bd_dom_sf"/>
</dbReference>
<dbReference type="CDD" id="cd05232">
    <property type="entry name" value="UDP_G4E_4_SDR_e"/>
    <property type="match status" value="1"/>
</dbReference>
<dbReference type="Pfam" id="PF01370">
    <property type="entry name" value="Epimerase"/>
    <property type="match status" value="1"/>
</dbReference>
<dbReference type="EMBL" id="CP132507">
    <property type="protein sequence ID" value="WNO05835.1"/>
    <property type="molecule type" value="Genomic_DNA"/>
</dbReference>
<dbReference type="InterPro" id="IPR001509">
    <property type="entry name" value="Epimerase_deHydtase"/>
</dbReference>
<evidence type="ECO:0000259" key="1">
    <source>
        <dbReference type="Pfam" id="PF01370"/>
    </source>
</evidence>
<sequence>MTVLLTGASGFVGSALLRKLLAAGQRVHACYRTPPPTSPEGVTCYAIPDFTSESAWRAALVGVEVLVHAAARVHVMDEMAADPLEEFRRINVQGTLALARWAAEAGVRRFVFMSSVKALGERTFPDAPFAADTLPAPEDAYGISKWEAEQGLLRLAQETGMEVVIIRPPLVYGPGVKANFAAMMRWVSWGIPLPLGAVTHNRRSFVALDNLVDLTMLCTHHPAAANHIFLASDGEDLSTAELLRRMGRALETSVRLPAVPLAWLEIGARLMRRTNIYHRLCGSLQVDISKTRQLLEWTPPLTVDEGLWLAAGEFRK</sequence>
<dbReference type="SUPFAM" id="SSF51735">
    <property type="entry name" value="NAD(P)-binding Rossmann-fold domains"/>
    <property type="match status" value="1"/>
</dbReference>
<keyword evidence="3" id="KW-1185">Reference proteome</keyword>
<organism evidence="2 3">
    <name type="scientific">Rhodoferax mekongensis</name>
    <dbReference type="NCBI Taxonomy" id="3068341"/>
    <lineage>
        <taxon>Bacteria</taxon>
        <taxon>Pseudomonadati</taxon>
        <taxon>Pseudomonadota</taxon>
        <taxon>Betaproteobacteria</taxon>
        <taxon>Burkholderiales</taxon>
        <taxon>Comamonadaceae</taxon>
        <taxon>Rhodoferax</taxon>
    </lineage>
</organism>
<gene>
    <name evidence="2" type="ORF">RAN89_05215</name>
</gene>
<evidence type="ECO:0000313" key="2">
    <source>
        <dbReference type="EMBL" id="WNO05835.1"/>
    </source>
</evidence>
<dbReference type="RefSeq" id="WP_313868568.1">
    <property type="nucleotide sequence ID" value="NZ_CP132507.1"/>
</dbReference>
<dbReference type="PANTHER" id="PTHR43245:SF58">
    <property type="entry name" value="BLL5923 PROTEIN"/>
    <property type="match status" value="1"/>
</dbReference>
<name>A0ABZ0B1P5_9BURK</name>
<proteinExistence type="predicted"/>
<dbReference type="Gene3D" id="3.40.50.720">
    <property type="entry name" value="NAD(P)-binding Rossmann-like Domain"/>
    <property type="match status" value="1"/>
</dbReference>
<feature type="domain" description="NAD-dependent epimerase/dehydratase" evidence="1">
    <location>
        <begin position="3"/>
        <end position="225"/>
    </location>
</feature>
<dbReference type="Proteomes" id="UP001302257">
    <property type="component" value="Chromosome"/>
</dbReference>
<accession>A0ABZ0B1P5</accession>
<evidence type="ECO:0000313" key="3">
    <source>
        <dbReference type="Proteomes" id="UP001302257"/>
    </source>
</evidence>
<protein>
    <submittedName>
        <fullName evidence="2">SDR family oxidoreductase</fullName>
    </submittedName>
</protein>
<dbReference type="InterPro" id="IPR050177">
    <property type="entry name" value="Lipid_A_modif_metabolic_enz"/>
</dbReference>
<reference evidence="2 3" key="1">
    <citation type="submission" date="2023-08" db="EMBL/GenBank/DDBJ databases">
        <title>Rhodoferax potami sp. nov. and Rhodoferax mekongensis sp. nov., isolated from the Mekong River in Thailand.</title>
        <authorList>
            <person name="Kitikhun S."/>
            <person name="Charoenyingcharoen P."/>
            <person name="Siriarchawattana P."/>
            <person name="Likhitrattanapisal S."/>
            <person name="Nilsakha T."/>
            <person name="Chanpet A."/>
            <person name="Rattanawaree P."/>
            <person name="Ingsriswang S."/>
        </authorList>
    </citation>
    <scope>NUCLEOTIDE SEQUENCE [LARGE SCALE GENOMIC DNA]</scope>
    <source>
        <strain evidence="2 3">TBRC 17307</strain>
    </source>
</reference>